<dbReference type="Proteomes" id="UP001205998">
    <property type="component" value="Unassembled WGS sequence"/>
</dbReference>
<keyword evidence="8" id="KW-1185">Reference proteome</keyword>
<comment type="caution">
    <text evidence="7">The sequence shown here is derived from an EMBL/GenBank/DDBJ whole genome shotgun (WGS) entry which is preliminary data.</text>
</comment>
<feature type="compositionally biased region" description="Polar residues" evidence="6">
    <location>
        <begin position="16"/>
        <end position="26"/>
    </location>
</feature>
<keyword evidence="2" id="KW-0217">Developmental protein</keyword>
<dbReference type="GO" id="GO:0009952">
    <property type="term" value="P:anterior/posterior pattern specification"/>
    <property type="evidence" value="ECO:0007669"/>
    <property type="project" value="TreeGrafter"/>
</dbReference>
<gene>
    <name evidence="7" type="ORF">C0J50_21309</name>
</gene>
<dbReference type="PANTHER" id="PTHR45771:SF6">
    <property type="entry name" value="HOMEOTIC PROTEIN SEX COMBS REDUCED"/>
    <property type="match status" value="1"/>
</dbReference>
<keyword evidence="4" id="KW-0371">Homeobox</keyword>
<dbReference type="GO" id="GO:0045944">
    <property type="term" value="P:positive regulation of transcription by RNA polymerase II"/>
    <property type="evidence" value="ECO:0007669"/>
    <property type="project" value="TreeGrafter"/>
</dbReference>
<dbReference type="GO" id="GO:0000981">
    <property type="term" value="F:DNA-binding transcription factor activity, RNA polymerase II-specific"/>
    <property type="evidence" value="ECO:0007669"/>
    <property type="project" value="TreeGrafter"/>
</dbReference>
<dbReference type="AlphaFoldDB" id="A0AAD5AML0"/>
<dbReference type="PANTHER" id="PTHR45771">
    <property type="entry name" value="HOMEOTIC PROTEIN DEFORMED"/>
    <property type="match status" value="1"/>
</dbReference>
<feature type="region of interest" description="Disordered" evidence="6">
    <location>
        <begin position="1"/>
        <end position="26"/>
    </location>
</feature>
<dbReference type="InterPro" id="IPR050609">
    <property type="entry name" value="Antp_homeobox_Deformed_sf"/>
</dbReference>
<evidence type="ECO:0000313" key="8">
    <source>
        <dbReference type="Proteomes" id="UP001205998"/>
    </source>
</evidence>
<protein>
    <submittedName>
        <fullName evidence="7">Uncharacterized protein</fullName>
    </submittedName>
</protein>
<dbReference type="EMBL" id="MU551670">
    <property type="protein sequence ID" value="KAI5619278.1"/>
    <property type="molecule type" value="Genomic_DNA"/>
</dbReference>
<name>A0AAD5AML0_SILAS</name>
<dbReference type="GO" id="GO:0005654">
    <property type="term" value="C:nucleoplasm"/>
    <property type="evidence" value="ECO:0007669"/>
    <property type="project" value="TreeGrafter"/>
</dbReference>
<evidence type="ECO:0000256" key="6">
    <source>
        <dbReference type="SAM" id="MobiDB-lite"/>
    </source>
</evidence>
<reference evidence="7" key="1">
    <citation type="submission" date="2018-07" db="EMBL/GenBank/DDBJ databases">
        <title>Comparative genomics of catfishes provides insights into carnivory and benthic adaptation.</title>
        <authorList>
            <person name="Zhang Y."/>
            <person name="Wang D."/>
            <person name="Peng Z."/>
            <person name="Zheng S."/>
            <person name="Shao F."/>
            <person name="Tao W."/>
        </authorList>
    </citation>
    <scope>NUCLEOTIDE SEQUENCE</scope>
    <source>
        <strain evidence="7">Chongqing</strain>
    </source>
</reference>
<keyword evidence="3" id="KW-0238">DNA-binding</keyword>
<evidence type="ECO:0000256" key="5">
    <source>
        <dbReference type="ARBA" id="ARBA00023242"/>
    </source>
</evidence>
<evidence type="ECO:0000313" key="7">
    <source>
        <dbReference type="EMBL" id="KAI5619278.1"/>
    </source>
</evidence>
<evidence type="ECO:0000256" key="1">
    <source>
        <dbReference type="ARBA" id="ARBA00004123"/>
    </source>
</evidence>
<proteinExistence type="predicted"/>
<evidence type="ECO:0000256" key="2">
    <source>
        <dbReference type="ARBA" id="ARBA00022473"/>
    </source>
</evidence>
<organism evidence="7 8">
    <name type="scientific">Silurus asotus</name>
    <name type="common">Amur catfish</name>
    <name type="synonym">Parasilurus asotus</name>
    <dbReference type="NCBI Taxonomy" id="30991"/>
    <lineage>
        <taxon>Eukaryota</taxon>
        <taxon>Metazoa</taxon>
        <taxon>Chordata</taxon>
        <taxon>Craniata</taxon>
        <taxon>Vertebrata</taxon>
        <taxon>Euteleostomi</taxon>
        <taxon>Actinopterygii</taxon>
        <taxon>Neopterygii</taxon>
        <taxon>Teleostei</taxon>
        <taxon>Ostariophysi</taxon>
        <taxon>Siluriformes</taxon>
        <taxon>Siluridae</taxon>
        <taxon>Silurus</taxon>
    </lineage>
</organism>
<sequence length="76" mass="8894">MDTALNKDSNKKVQKHTNVQTETGAARRTSTLRLGKEIHFNRRLTRLLRVEIFLALCIVERHIKMCFQNGLMTIRQ</sequence>
<evidence type="ECO:0000256" key="3">
    <source>
        <dbReference type="ARBA" id="ARBA00023125"/>
    </source>
</evidence>
<comment type="subcellular location">
    <subcellularLocation>
        <location evidence="1">Nucleus</location>
    </subcellularLocation>
</comment>
<dbReference type="Gene3D" id="1.10.10.60">
    <property type="entry name" value="Homeodomain-like"/>
    <property type="match status" value="1"/>
</dbReference>
<keyword evidence="5" id="KW-0539">Nucleus</keyword>
<accession>A0AAD5AML0</accession>
<evidence type="ECO:0000256" key="4">
    <source>
        <dbReference type="ARBA" id="ARBA00023155"/>
    </source>
</evidence>
<dbReference type="GO" id="GO:0000978">
    <property type="term" value="F:RNA polymerase II cis-regulatory region sequence-specific DNA binding"/>
    <property type="evidence" value="ECO:0007669"/>
    <property type="project" value="TreeGrafter"/>
</dbReference>